<evidence type="ECO:0000256" key="5">
    <source>
        <dbReference type="SAM" id="Phobius"/>
    </source>
</evidence>
<gene>
    <name evidence="6" type="ORF">OAUR00152_LOCUS37021</name>
</gene>
<evidence type="ECO:0000313" key="6">
    <source>
        <dbReference type="EMBL" id="CAE2279898.1"/>
    </source>
</evidence>
<evidence type="ECO:0008006" key="7">
    <source>
        <dbReference type="Google" id="ProtNLM"/>
    </source>
</evidence>
<dbReference type="InterPro" id="IPR051084">
    <property type="entry name" value="H+-coupled_symporters"/>
</dbReference>
<organism evidence="6">
    <name type="scientific">Odontella aurita</name>
    <dbReference type="NCBI Taxonomy" id="265563"/>
    <lineage>
        <taxon>Eukaryota</taxon>
        <taxon>Sar</taxon>
        <taxon>Stramenopiles</taxon>
        <taxon>Ochrophyta</taxon>
        <taxon>Bacillariophyta</taxon>
        <taxon>Mediophyceae</taxon>
        <taxon>Biddulphiophycidae</taxon>
        <taxon>Eupodiscales</taxon>
        <taxon>Odontellaceae</taxon>
        <taxon>Odontella</taxon>
    </lineage>
</organism>
<dbReference type="GO" id="GO:0015293">
    <property type="term" value="F:symporter activity"/>
    <property type="evidence" value="ECO:0007669"/>
    <property type="project" value="UniProtKB-KW"/>
</dbReference>
<dbReference type="PANTHER" id="PTHR43528">
    <property type="entry name" value="ALPHA-KETOGLUTARATE PERMEASE"/>
    <property type="match status" value="1"/>
</dbReference>
<dbReference type="SUPFAM" id="SSF103473">
    <property type="entry name" value="MFS general substrate transporter"/>
    <property type="match status" value="1"/>
</dbReference>
<sequence length="154" mass="15805">MTVSAVLIGIFGPVVVFVISRGVPVNAFFAQWALGVILSFYGGPICAWLVESFDPKVRLTSASLGYDLAHATAGGVSPLLATVLADKYGVTSPGLIYPVFAVLSLIGLQLLPCCGSVSYDGANPTSEIEATGAAGVNLAMKNEDGEGVDVPEIT</sequence>
<evidence type="ECO:0000256" key="4">
    <source>
        <dbReference type="ARBA" id="ARBA00022847"/>
    </source>
</evidence>
<reference evidence="6" key="1">
    <citation type="submission" date="2021-01" db="EMBL/GenBank/DDBJ databases">
        <authorList>
            <person name="Corre E."/>
            <person name="Pelletier E."/>
            <person name="Niang G."/>
            <person name="Scheremetjew M."/>
            <person name="Finn R."/>
            <person name="Kale V."/>
            <person name="Holt S."/>
            <person name="Cochrane G."/>
            <person name="Meng A."/>
            <person name="Brown T."/>
            <person name="Cohen L."/>
        </authorList>
    </citation>
    <scope>NUCLEOTIDE SEQUENCE</scope>
    <source>
        <strain evidence="6">Isolate 1302-5</strain>
    </source>
</reference>
<evidence type="ECO:0000256" key="2">
    <source>
        <dbReference type="ARBA" id="ARBA00022448"/>
    </source>
</evidence>
<keyword evidence="4" id="KW-0769">Symport</keyword>
<name>A0A7S4K097_9STRA</name>
<dbReference type="AlphaFoldDB" id="A0A7S4K097"/>
<dbReference type="InterPro" id="IPR036259">
    <property type="entry name" value="MFS_trans_sf"/>
</dbReference>
<dbReference type="PANTHER" id="PTHR43528:SF1">
    <property type="entry name" value="ALPHA-KETOGLUTARATE PERMEASE"/>
    <property type="match status" value="1"/>
</dbReference>
<dbReference type="GO" id="GO:0005886">
    <property type="term" value="C:plasma membrane"/>
    <property type="evidence" value="ECO:0007669"/>
    <property type="project" value="UniProtKB-SubCell"/>
</dbReference>
<keyword evidence="2" id="KW-0813">Transport</keyword>
<feature type="transmembrane region" description="Helical" evidence="5">
    <location>
        <begin position="5"/>
        <end position="23"/>
    </location>
</feature>
<protein>
    <recommendedName>
        <fullName evidence="7">Major facilitator superfamily (MFS) profile domain-containing protein</fullName>
    </recommendedName>
</protein>
<keyword evidence="5" id="KW-0472">Membrane</keyword>
<keyword evidence="3" id="KW-1003">Cell membrane</keyword>
<evidence type="ECO:0000256" key="3">
    <source>
        <dbReference type="ARBA" id="ARBA00022475"/>
    </source>
</evidence>
<feature type="transmembrane region" description="Helical" evidence="5">
    <location>
        <begin position="29"/>
        <end position="50"/>
    </location>
</feature>
<evidence type="ECO:0000256" key="1">
    <source>
        <dbReference type="ARBA" id="ARBA00004651"/>
    </source>
</evidence>
<accession>A0A7S4K097</accession>
<dbReference type="EMBL" id="HBKQ01053884">
    <property type="protein sequence ID" value="CAE2279898.1"/>
    <property type="molecule type" value="Transcribed_RNA"/>
</dbReference>
<keyword evidence="5" id="KW-0812">Transmembrane</keyword>
<proteinExistence type="predicted"/>
<comment type="subcellular location">
    <subcellularLocation>
        <location evidence="1">Cell membrane</location>
        <topology evidence="1">Multi-pass membrane protein</topology>
    </subcellularLocation>
</comment>
<keyword evidence="5" id="KW-1133">Transmembrane helix</keyword>